<dbReference type="CDD" id="cd04301">
    <property type="entry name" value="NAT_SF"/>
    <property type="match status" value="1"/>
</dbReference>
<dbReference type="Proteomes" id="UP001595850">
    <property type="component" value="Unassembled WGS sequence"/>
</dbReference>
<dbReference type="PROSITE" id="PS51186">
    <property type="entry name" value="GNAT"/>
    <property type="match status" value="1"/>
</dbReference>
<dbReference type="InterPro" id="IPR016181">
    <property type="entry name" value="Acyl_CoA_acyltransferase"/>
</dbReference>
<proteinExistence type="predicted"/>
<keyword evidence="4" id="KW-1185">Reference proteome</keyword>
<sequence length="200" mass="21688">MMRTQVACERPDRVRAVPEGDGGEPPARPPAGARIEIRPARMEDEDRMRGFLCDLSPRTQVLRFFTALGNPGAGLVRSLLRVDERRDVLVAVCGETVVGHAMSFSRGAAEVEISVVVADRWQGSGLGSRLVGRLLHRAEAGGARTVGMDVLGENRRVLAMIRGWWPDATMKASSGTVEVAARLRRSPVPAGRRAVRASVR</sequence>
<dbReference type="EC" id="2.3.-.-" evidence="3"/>
<dbReference type="GO" id="GO:0016746">
    <property type="term" value="F:acyltransferase activity"/>
    <property type="evidence" value="ECO:0007669"/>
    <property type="project" value="UniProtKB-KW"/>
</dbReference>
<feature type="region of interest" description="Disordered" evidence="1">
    <location>
        <begin position="1"/>
        <end position="32"/>
    </location>
</feature>
<dbReference type="EMBL" id="JBHSBM010000008">
    <property type="protein sequence ID" value="MFC4057125.1"/>
    <property type="molecule type" value="Genomic_DNA"/>
</dbReference>
<evidence type="ECO:0000313" key="3">
    <source>
        <dbReference type="EMBL" id="MFC4057125.1"/>
    </source>
</evidence>
<keyword evidence="3" id="KW-0808">Transferase</keyword>
<dbReference type="Gene3D" id="3.40.630.30">
    <property type="match status" value="1"/>
</dbReference>
<name>A0ABV8HZW3_9ACTN</name>
<comment type="caution">
    <text evidence="3">The sequence shown here is derived from an EMBL/GenBank/DDBJ whole genome shotgun (WGS) entry which is preliminary data.</text>
</comment>
<dbReference type="SUPFAM" id="SSF55729">
    <property type="entry name" value="Acyl-CoA N-acyltransferases (Nat)"/>
    <property type="match status" value="1"/>
</dbReference>
<gene>
    <name evidence="3" type="ORF">ACFOWE_02400</name>
</gene>
<evidence type="ECO:0000313" key="4">
    <source>
        <dbReference type="Proteomes" id="UP001595850"/>
    </source>
</evidence>
<keyword evidence="3" id="KW-0012">Acyltransferase</keyword>
<dbReference type="RefSeq" id="WP_377285077.1">
    <property type="nucleotide sequence ID" value="NZ_JBHSBM010000008.1"/>
</dbReference>
<dbReference type="Pfam" id="PF00583">
    <property type="entry name" value="Acetyltransf_1"/>
    <property type="match status" value="1"/>
</dbReference>
<evidence type="ECO:0000259" key="2">
    <source>
        <dbReference type="PROSITE" id="PS51186"/>
    </source>
</evidence>
<reference evidence="4" key="1">
    <citation type="journal article" date="2019" name="Int. J. Syst. Evol. Microbiol.">
        <title>The Global Catalogue of Microorganisms (GCM) 10K type strain sequencing project: providing services to taxonomists for standard genome sequencing and annotation.</title>
        <authorList>
            <consortium name="The Broad Institute Genomics Platform"/>
            <consortium name="The Broad Institute Genome Sequencing Center for Infectious Disease"/>
            <person name="Wu L."/>
            <person name="Ma J."/>
        </authorList>
    </citation>
    <scope>NUCLEOTIDE SEQUENCE [LARGE SCALE GENOMIC DNA]</scope>
    <source>
        <strain evidence="4">TBRC 4489</strain>
    </source>
</reference>
<dbReference type="InterPro" id="IPR000182">
    <property type="entry name" value="GNAT_dom"/>
</dbReference>
<feature type="domain" description="N-acetyltransferase" evidence="2">
    <location>
        <begin position="35"/>
        <end position="184"/>
    </location>
</feature>
<evidence type="ECO:0000256" key="1">
    <source>
        <dbReference type="SAM" id="MobiDB-lite"/>
    </source>
</evidence>
<feature type="compositionally biased region" description="Basic and acidic residues" evidence="1">
    <location>
        <begin position="9"/>
        <end position="18"/>
    </location>
</feature>
<accession>A0ABV8HZW3</accession>
<organism evidence="3 4">
    <name type="scientific">Planomonospora corallina</name>
    <dbReference type="NCBI Taxonomy" id="1806052"/>
    <lineage>
        <taxon>Bacteria</taxon>
        <taxon>Bacillati</taxon>
        <taxon>Actinomycetota</taxon>
        <taxon>Actinomycetes</taxon>
        <taxon>Streptosporangiales</taxon>
        <taxon>Streptosporangiaceae</taxon>
        <taxon>Planomonospora</taxon>
    </lineage>
</organism>
<protein>
    <submittedName>
        <fullName evidence="3">GNAT family N-acetyltransferase</fullName>
        <ecNumber evidence="3">2.3.-.-</ecNumber>
    </submittedName>
</protein>